<feature type="disulfide bond" evidence="13">
    <location>
        <begin position="26"/>
        <end position="39"/>
    </location>
</feature>
<evidence type="ECO:0000256" key="8">
    <source>
        <dbReference type="ARBA" id="ARBA00023157"/>
    </source>
</evidence>
<feature type="disulfide bond" evidence="13">
    <location>
        <begin position="272"/>
        <end position="338"/>
    </location>
</feature>
<feature type="binding site" evidence="11">
    <location>
        <position position="220"/>
    </location>
    <ligand>
        <name>Ca(2+)</name>
        <dbReference type="ChEBI" id="CHEBI:29108"/>
        <label>2</label>
    </ligand>
</feature>
<feature type="binding site" evidence="11">
    <location>
        <position position="215"/>
    </location>
    <ligand>
        <name>Ca(2+)</name>
        <dbReference type="ChEBI" id="CHEBI:29108"/>
        <label>2</label>
    </ligand>
</feature>
<dbReference type="InterPro" id="IPR019793">
    <property type="entry name" value="Peroxidases_heam-ligand_BS"/>
</dbReference>
<dbReference type="InterPro" id="IPR024589">
    <property type="entry name" value="Ligninase_C"/>
</dbReference>
<evidence type="ECO:0000256" key="2">
    <source>
        <dbReference type="ARBA" id="ARBA00022559"/>
    </source>
</evidence>
<feature type="binding site" description="axial binding residue" evidence="11">
    <location>
        <position position="195"/>
    </location>
    <ligand>
        <name>heme b</name>
        <dbReference type="ChEBI" id="CHEBI:60344"/>
    </ligand>
    <ligandPart>
        <name>Fe</name>
        <dbReference type="ChEBI" id="CHEBI:18248"/>
    </ligandPart>
</feature>
<keyword evidence="5 14" id="KW-0732">Signal</keyword>
<dbReference type="AlphaFoldDB" id="A0A0H2R760"/>
<dbReference type="Gene3D" id="1.10.520.10">
    <property type="match status" value="1"/>
</dbReference>
<feature type="binding site" evidence="11">
    <location>
        <position position="86"/>
    </location>
    <ligand>
        <name>Ca(2+)</name>
        <dbReference type="ChEBI" id="CHEBI:29108"/>
        <label>1</label>
    </ligand>
</feature>
<evidence type="ECO:0000256" key="9">
    <source>
        <dbReference type="ARBA" id="ARBA00023180"/>
    </source>
</evidence>
<keyword evidence="6 14" id="KW-0560">Oxidoreductase</keyword>
<feature type="binding site" evidence="11">
    <location>
        <position position="90"/>
    </location>
    <ligand>
        <name>Ca(2+)</name>
        <dbReference type="ChEBI" id="CHEBI:29108"/>
        <label>1</label>
    </ligand>
</feature>
<dbReference type="PROSITE" id="PS00436">
    <property type="entry name" value="PEROXIDASE_2"/>
    <property type="match status" value="1"/>
</dbReference>
<keyword evidence="8 13" id="KW-1015">Disulfide bond</keyword>
<keyword evidence="9" id="KW-0325">Glycoprotein</keyword>
<keyword evidence="11 14" id="KW-0106">Calcium</keyword>
<dbReference type="Gene3D" id="1.10.420.10">
    <property type="entry name" value="Peroxidase, domain 2"/>
    <property type="match status" value="1"/>
</dbReference>
<feature type="chain" id="PRO_5006986866" description="Peroxidase" evidence="14">
    <location>
        <begin position="19"/>
        <end position="370"/>
    </location>
</feature>
<evidence type="ECO:0000256" key="15">
    <source>
        <dbReference type="SAM" id="MobiDB-lite"/>
    </source>
</evidence>
<dbReference type="GO" id="GO:0046872">
    <property type="term" value="F:metal ion binding"/>
    <property type="evidence" value="ECO:0007669"/>
    <property type="project" value="UniProtKB-UniRule"/>
</dbReference>
<comment type="cofactor">
    <cofactor evidence="11 14">
        <name>Ca(2+)</name>
        <dbReference type="ChEBI" id="CHEBI:29108"/>
    </cofactor>
    <text evidence="11 14">Binds 2 calcium ions per subunit.</text>
</comment>
<dbReference type="EMBL" id="KQ086154">
    <property type="protein sequence ID" value="KLO07197.1"/>
    <property type="molecule type" value="Genomic_DNA"/>
</dbReference>
<sequence>MVFKLSVGLLALATAVSAANYKRVACPDGIHTASNEACCVFLSLADELQTNKFDSQCGEDAHEALRLTFHDAIGFSFSGGPSMGGGADGSIMLFNDTELQDPANNGVDDAIDNLKPLLQQFNVTAGDLIQFAGAVAVSNCPGAPRLQFLAGRPNATIPAAKGLVPLPEENVDDIFARMEDAGFSPTELVSLLASHSVARSDTLIDNREAVPFDTTPFTFDTQVFLEVLLKGNETLPPAPGEAAAQVPNPLATEGEMRLQSDFAIAHAPQSACFWQSMVNNQQAVMQGFHDAMAKLAIVGHDASNLIDCSEAVPVAVPPVGKPASFPAGTGPDLLQLSCNSPFPTLSTDQGPPTTIPECPDGDTNLNDCPS</sequence>
<evidence type="ECO:0000256" key="6">
    <source>
        <dbReference type="ARBA" id="ARBA00023002"/>
    </source>
</evidence>
<dbReference type="InterPro" id="IPR010255">
    <property type="entry name" value="Haem_peroxidase_sf"/>
</dbReference>
<feature type="binding site" evidence="11">
    <location>
        <position position="71"/>
    </location>
    <ligand>
        <name>Ca(2+)</name>
        <dbReference type="ChEBI" id="CHEBI:29108"/>
        <label>1</label>
    </ligand>
</feature>
<protein>
    <recommendedName>
        <fullName evidence="14">Peroxidase</fullName>
        <ecNumber evidence="14">1.11.1.-</ecNumber>
    </recommendedName>
</protein>
<organism evidence="17 18">
    <name type="scientific">Schizopora paradoxa</name>
    <dbReference type="NCBI Taxonomy" id="27342"/>
    <lineage>
        <taxon>Eukaryota</taxon>
        <taxon>Fungi</taxon>
        <taxon>Dikarya</taxon>
        <taxon>Basidiomycota</taxon>
        <taxon>Agaricomycotina</taxon>
        <taxon>Agaricomycetes</taxon>
        <taxon>Hymenochaetales</taxon>
        <taxon>Schizoporaceae</taxon>
        <taxon>Schizopora</taxon>
    </lineage>
</organism>
<proteinExistence type="inferred from homology"/>
<evidence type="ECO:0000256" key="10">
    <source>
        <dbReference type="PIRSR" id="PIRSR601621-1"/>
    </source>
</evidence>
<evidence type="ECO:0000256" key="7">
    <source>
        <dbReference type="ARBA" id="ARBA00023004"/>
    </source>
</evidence>
<keyword evidence="7 11" id="KW-0408">Iron</keyword>
<evidence type="ECO:0000256" key="4">
    <source>
        <dbReference type="ARBA" id="ARBA00022723"/>
    </source>
</evidence>
<feature type="signal peptide" evidence="14">
    <location>
        <begin position="1"/>
        <end position="18"/>
    </location>
</feature>
<evidence type="ECO:0000256" key="1">
    <source>
        <dbReference type="ARBA" id="ARBA00006089"/>
    </source>
</evidence>
<reference evidence="17 18" key="1">
    <citation type="submission" date="2015-04" db="EMBL/GenBank/DDBJ databases">
        <title>Complete genome sequence of Schizopora paradoxa KUC8140, a cosmopolitan wood degrader in East Asia.</title>
        <authorList>
            <consortium name="DOE Joint Genome Institute"/>
            <person name="Min B."/>
            <person name="Park H."/>
            <person name="Jang Y."/>
            <person name="Kim J.-J."/>
            <person name="Kim K.H."/>
            <person name="Pangilinan J."/>
            <person name="Lipzen A."/>
            <person name="Riley R."/>
            <person name="Grigoriev I.V."/>
            <person name="Spatafora J.W."/>
            <person name="Choi I.-G."/>
        </authorList>
    </citation>
    <scope>NUCLEOTIDE SEQUENCE [LARGE SCALE GENOMIC DNA]</scope>
    <source>
        <strain evidence="17 18">KUC8140</strain>
    </source>
</reference>
<dbReference type="PROSITE" id="PS50873">
    <property type="entry name" value="PEROXIDASE_4"/>
    <property type="match status" value="1"/>
</dbReference>
<dbReference type="Pfam" id="PF11895">
    <property type="entry name" value="Peroxidase_ext"/>
    <property type="match status" value="1"/>
</dbReference>
<dbReference type="InterPro" id="IPR019794">
    <property type="entry name" value="Peroxidases_AS"/>
</dbReference>
<evidence type="ECO:0000256" key="12">
    <source>
        <dbReference type="PIRSR" id="PIRSR601621-3"/>
    </source>
</evidence>
<comment type="cofactor">
    <cofactor evidence="11">
        <name>heme b</name>
        <dbReference type="ChEBI" id="CHEBI:60344"/>
    </cofactor>
    <text evidence="11">Binds 1 heme b (iron(II)-protoporphyrin IX) group per subunit.</text>
</comment>
<dbReference type="PRINTS" id="PR00458">
    <property type="entry name" value="PEROXIDASE"/>
</dbReference>
<keyword evidence="3 11" id="KW-0349">Heme</keyword>
<name>A0A0H2R760_9AGAM</name>
<dbReference type="GO" id="GO:0020037">
    <property type="term" value="F:heme binding"/>
    <property type="evidence" value="ECO:0007669"/>
    <property type="project" value="UniProtKB-UniRule"/>
</dbReference>
<dbReference type="EC" id="1.11.1.-" evidence="14"/>
<dbReference type="GO" id="GO:0034599">
    <property type="term" value="P:cellular response to oxidative stress"/>
    <property type="evidence" value="ECO:0007669"/>
    <property type="project" value="InterPro"/>
</dbReference>
<feature type="disulfide bond" evidence="13">
    <location>
        <begin position="57"/>
        <end position="140"/>
    </location>
</feature>
<dbReference type="PANTHER" id="PTHR31356:SF66">
    <property type="entry name" value="CATALASE-PEROXIDASE"/>
    <property type="match status" value="1"/>
</dbReference>
<dbReference type="OrthoDB" id="2113341at2759"/>
<feature type="compositionally biased region" description="Polar residues" evidence="15">
    <location>
        <begin position="340"/>
        <end position="352"/>
    </location>
</feature>
<gene>
    <name evidence="17" type="ORF">SCHPADRAFT_945480</name>
</gene>
<evidence type="ECO:0000259" key="16">
    <source>
        <dbReference type="PROSITE" id="PS50873"/>
    </source>
</evidence>
<dbReference type="SUPFAM" id="SSF48113">
    <property type="entry name" value="Heme-dependent peroxidases"/>
    <property type="match status" value="1"/>
</dbReference>
<dbReference type="InterPro" id="IPR044831">
    <property type="entry name" value="Ccp1-like"/>
</dbReference>
<evidence type="ECO:0000313" key="17">
    <source>
        <dbReference type="EMBL" id="KLO07197.1"/>
    </source>
</evidence>
<keyword evidence="2 14" id="KW-0575">Peroxidase</keyword>
<evidence type="ECO:0000256" key="3">
    <source>
        <dbReference type="ARBA" id="ARBA00022617"/>
    </source>
</evidence>
<feature type="binding site" evidence="11">
    <location>
        <position position="196"/>
    </location>
    <ligand>
        <name>Ca(2+)</name>
        <dbReference type="ChEBI" id="CHEBI:29108"/>
        <label>2</label>
    </ligand>
</feature>
<dbReference type="GO" id="GO:0000302">
    <property type="term" value="P:response to reactive oxygen species"/>
    <property type="evidence" value="ECO:0007669"/>
    <property type="project" value="TreeGrafter"/>
</dbReference>
<dbReference type="InterPro" id="IPR001621">
    <property type="entry name" value="Ligninase"/>
</dbReference>
<dbReference type="PANTHER" id="PTHR31356">
    <property type="entry name" value="THYLAKOID LUMENAL 29 KDA PROTEIN, CHLOROPLASTIC-RELATED"/>
    <property type="match status" value="1"/>
</dbReference>
<comment type="similarity">
    <text evidence="1 14">Belongs to the peroxidase family. Ligninase subfamily.</text>
</comment>
<dbReference type="STRING" id="27342.A0A0H2R760"/>
<keyword evidence="4 11" id="KW-0479">Metal-binding</keyword>
<evidence type="ECO:0000313" key="18">
    <source>
        <dbReference type="Proteomes" id="UP000053477"/>
    </source>
</evidence>
<evidence type="ECO:0000256" key="14">
    <source>
        <dbReference type="RuleBase" id="RU363051"/>
    </source>
</evidence>
<evidence type="ECO:0000256" key="11">
    <source>
        <dbReference type="PIRSR" id="PIRSR601621-2"/>
    </source>
</evidence>
<feature type="binding site" evidence="11">
    <location>
        <position position="213"/>
    </location>
    <ligand>
        <name>Ca(2+)</name>
        <dbReference type="ChEBI" id="CHEBI:29108"/>
        <label>2</label>
    </ligand>
</feature>
<feature type="domain" description="Plant heme peroxidase family profile" evidence="16">
    <location>
        <begin position="65"/>
        <end position="312"/>
    </location>
</feature>
<dbReference type="InterPro" id="IPR002016">
    <property type="entry name" value="Haem_peroxidase"/>
</dbReference>
<feature type="region of interest" description="Disordered" evidence="15">
    <location>
        <begin position="340"/>
        <end position="370"/>
    </location>
</feature>
<keyword evidence="18" id="KW-1185">Reference proteome</keyword>
<evidence type="ECO:0000256" key="5">
    <source>
        <dbReference type="ARBA" id="ARBA00022729"/>
    </source>
</evidence>
<dbReference type="PRINTS" id="PR00462">
    <property type="entry name" value="LIGNINASE"/>
</dbReference>
<dbReference type="Proteomes" id="UP000053477">
    <property type="component" value="Unassembled WGS sequence"/>
</dbReference>
<dbReference type="GO" id="GO:0004601">
    <property type="term" value="F:peroxidase activity"/>
    <property type="evidence" value="ECO:0007669"/>
    <property type="project" value="UniProtKB-KW"/>
</dbReference>
<feature type="active site" description="Proton acceptor" evidence="10">
    <location>
        <position position="70"/>
    </location>
</feature>
<evidence type="ECO:0000256" key="13">
    <source>
        <dbReference type="PIRSR" id="PIRSR601621-4"/>
    </source>
</evidence>
<dbReference type="GO" id="GO:0042744">
    <property type="term" value="P:hydrogen peroxide catabolic process"/>
    <property type="evidence" value="ECO:0007669"/>
    <property type="project" value="TreeGrafter"/>
</dbReference>
<accession>A0A0H2R760</accession>
<feature type="binding site" evidence="11">
    <location>
        <position position="88"/>
    </location>
    <ligand>
        <name>Ca(2+)</name>
        <dbReference type="ChEBI" id="CHEBI:29108"/>
        <label>1</label>
    </ligand>
</feature>
<feature type="disulfide bond" evidence="13">
    <location>
        <begin position="38"/>
        <end position="308"/>
    </location>
</feature>
<dbReference type="PROSITE" id="PS00435">
    <property type="entry name" value="PEROXIDASE_1"/>
    <property type="match status" value="1"/>
</dbReference>
<feature type="site" description="Transition state stabilizer" evidence="12">
    <location>
        <position position="66"/>
    </location>
</feature>
<dbReference type="InParanoid" id="A0A0H2R760"/>
<dbReference type="Pfam" id="PF00141">
    <property type="entry name" value="peroxidase"/>
    <property type="match status" value="1"/>
</dbReference>